<keyword evidence="4" id="KW-0812">Transmembrane</keyword>
<dbReference type="Pfam" id="PF04161">
    <property type="entry name" value="Arv1"/>
    <property type="match status" value="1"/>
</dbReference>
<comment type="similarity">
    <text evidence="2 10">Belongs to the ARV1 family.</text>
</comment>
<keyword evidence="6" id="KW-1133">Transmembrane helix</keyword>
<evidence type="ECO:0000256" key="9">
    <source>
        <dbReference type="ARBA" id="ARBA00023136"/>
    </source>
</evidence>
<comment type="function">
    <text evidence="10">Regulates also the sphingolipid metabolism.</text>
</comment>
<dbReference type="AlphaFoldDB" id="A0A317XXV0"/>
<proteinExistence type="inferred from homology"/>
<dbReference type="GO" id="GO:0016125">
    <property type="term" value="P:sterol metabolic process"/>
    <property type="evidence" value="ECO:0007669"/>
    <property type="project" value="UniProtKB-UniRule"/>
</dbReference>
<organism evidence="11 12">
    <name type="scientific">Testicularia cyperi</name>
    <dbReference type="NCBI Taxonomy" id="1882483"/>
    <lineage>
        <taxon>Eukaryota</taxon>
        <taxon>Fungi</taxon>
        <taxon>Dikarya</taxon>
        <taxon>Basidiomycota</taxon>
        <taxon>Ustilaginomycotina</taxon>
        <taxon>Ustilaginomycetes</taxon>
        <taxon>Ustilaginales</taxon>
        <taxon>Anthracoideaceae</taxon>
        <taxon>Testicularia</taxon>
    </lineage>
</organism>
<protein>
    <recommendedName>
        <fullName evidence="10">Protein ARV</fullName>
    </recommendedName>
</protein>
<dbReference type="GO" id="GO:0032366">
    <property type="term" value="P:intracellular sterol transport"/>
    <property type="evidence" value="ECO:0007669"/>
    <property type="project" value="UniProtKB-UniRule"/>
</dbReference>
<keyword evidence="10" id="KW-0746">Sphingolipid metabolism</keyword>
<evidence type="ECO:0000256" key="10">
    <source>
        <dbReference type="RuleBase" id="RU368065"/>
    </source>
</evidence>
<keyword evidence="7 10" id="KW-0445">Lipid transport</keyword>
<evidence type="ECO:0000256" key="4">
    <source>
        <dbReference type="ARBA" id="ARBA00022692"/>
    </source>
</evidence>
<name>A0A317XXV0_9BASI</name>
<dbReference type="GO" id="GO:0000139">
    <property type="term" value="C:Golgi membrane"/>
    <property type="evidence" value="ECO:0007669"/>
    <property type="project" value="UniProtKB-SubCell"/>
</dbReference>
<dbReference type="Proteomes" id="UP000246740">
    <property type="component" value="Unassembled WGS sequence"/>
</dbReference>
<dbReference type="GO" id="GO:0005789">
    <property type="term" value="C:endoplasmic reticulum membrane"/>
    <property type="evidence" value="ECO:0007669"/>
    <property type="project" value="UniProtKB-SubCell"/>
</dbReference>
<gene>
    <name evidence="11" type="ORF">BCV70DRAFT_197326</name>
</gene>
<evidence type="ECO:0000256" key="1">
    <source>
        <dbReference type="ARBA" id="ARBA00004477"/>
    </source>
</evidence>
<dbReference type="InParanoid" id="A0A317XXV0"/>
<reference evidence="11 12" key="1">
    <citation type="journal article" date="2018" name="Mol. Biol. Evol.">
        <title>Broad Genomic Sampling Reveals a Smut Pathogenic Ancestry of the Fungal Clade Ustilaginomycotina.</title>
        <authorList>
            <person name="Kijpornyongpan T."/>
            <person name="Mondo S.J."/>
            <person name="Barry K."/>
            <person name="Sandor L."/>
            <person name="Lee J."/>
            <person name="Lipzen A."/>
            <person name="Pangilinan J."/>
            <person name="LaButti K."/>
            <person name="Hainaut M."/>
            <person name="Henrissat B."/>
            <person name="Grigoriev I.V."/>
            <person name="Spatafora J.W."/>
            <person name="Aime M.C."/>
        </authorList>
    </citation>
    <scope>NUCLEOTIDE SEQUENCE [LARGE SCALE GENOMIC DNA]</scope>
    <source>
        <strain evidence="11 12">MCA 3645</strain>
    </source>
</reference>
<keyword evidence="10" id="KW-0333">Golgi apparatus</keyword>
<comment type="subcellular location">
    <subcellularLocation>
        <location evidence="1 10">Endoplasmic reticulum membrane</location>
        <topology evidence="1 10">Multi-pass membrane protein</topology>
    </subcellularLocation>
    <subcellularLocation>
        <location evidence="10">Golgi apparatus membrane</location>
        <topology evidence="10">Multi-pass membrane protein</topology>
    </subcellularLocation>
</comment>
<dbReference type="GO" id="GO:0097036">
    <property type="term" value="P:regulation of plasma membrane sterol distribution"/>
    <property type="evidence" value="ECO:0007669"/>
    <property type="project" value="UniProtKB-UniRule"/>
</dbReference>
<dbReference type="OrthoDB" id="2192830at2759"/>
<sequence>MPVCIHCATPVESLYLRYGRDHIVLSPCRSSLCSGDIGTALGSDDKNAAASGSSVPIPAVLADEYLEHGPAIVILDLILAKPRAYRHLLFNRPGLSLADPVISPSKSATKITEDHVEATWTTELSQLAKRFTALCLVDSYIRWFYLCIQPPVADWATTGTDSQLSTWLSNLSLESGLFFPSRLVPGSHANDGLCSTTSILFPLSSSAEGIASLFSPTQEDMILPTLVSYLNVVVFTFVETLALHLAACLTFYVCTSRVSGLNRPNPAASQINPSSSSSSSSTTTKSAISSFTLPSKAILLSQLSPIILLSFVLLWNSGFPYPHSNTDEHMPASSLASTTSAPVIWSIRTLLASLNAGIAVGTLIPPSSPLPPSSSSSFPKDTPMSNRLKRLLITPLVLAVGWSAQAITSYYLSSALLASKPPTIPHSEL</sequence>
<evidence type="ECO:0000256" key="3">
    <source>
        <dbReference type="ARBA" id="ARBA00022448"/>
    </source>
</evidence>
<keyword evidence="8 10" id="KW-0443">Lipid metabolism</keyword>
<evidence type="ECO:0000256" key="7">
    <source>
        <dbReference type="ARBA" id="ARBA00023055"/>
    </source>
</evidence>
<evidence type="ECO:0000256" key="6">
    <source>
        <dbReference type="ARBA" id="ARBA00022989"/>
    </source>
</evidence>
<evidence type="ECO:0000313" key="11">
    <source>
        <dbReference type="EMBL" id="PWZ03094.1"/>
    </source>
</evidence>
<dbReference type="EMBL" id="KZ819188">
    <property type="protein sequence ID" value="PWZ03094.1"/>
    <property type="molecule type" value="Genomic_DNA"/>
</dbReference>
<evidence type="ECO:0000256" key="5">
    <source>
        <dbReference type="ARBA" id="ARBA00022824"/>
    </source>
</evidence>
<keyword evidence="3 10" id="KW-0813">Transport</keyword>
<keyword evidence="9" id="KW-0472">Membrane</keyword>
<comment type="function">
    <text evidence="10">Mediator of sterol homeostasis involved in sterol uptake, trafficking and distribution into membranes.</text>
</comment>
<keyword evidence="5 10" id="KW-0256">Endoplasmic reticulum</keyword>
<accession>A0A317XXV0</accession>
<dbReference type="PANTHER" id="PTHR14467:SF0">
    <property type="entry name" value="PROTEIN ARV1"/>
    <property type="match status" value="1"/>
</dbReference>
<dbReference type="GO" id="GO:0032541">
    <property type="term" value="C:cortical endoplasmic reticulum"/>
    <property type="evidence" value="ECO:0007669"/>
    <property type="project" value="TreeGrafter"/>
</dbReference>
<evidence type="ECO:0000256" key="2">
    <source>
        <dbReference type="ARBA" id="ARBA00009187"/>
    </source>
</evidence>
<evidence type="ECO:0000313" key="12">
    <source>
        <dbReference type="Proteomes" id="UP000246740"/>
    </source>
</evidence>
<evidence type="ECO:0000256" key="8">
    <source>
        <dbReference type="ARBA" id="ARBA00023098"/>
    </source>
</evidence>
<dbReference type="PANTHER" id="PTHR14467">
    <property type="entry name" value="ARV1"/>
    <property type="match status" value="1"/>
</dbReference>
<keyword evidence="12" id="KW-1185">Reference proteome</keyword>
<dbReference type="InterPro" id="IPR007290">
    <property type="entry name" value="Arv1"/>
</dbReference>
<dbReference type="GO" id="GO:0006665">
    <property type="term" value="P:sphingolipid metabolic process"/>
    <property type="evidence" value="ECO:0007669"/>
    <property type="project" value="UniProtKB-UniRule"/>
</dbReference>